<accession>A0ACA9K567</accession>
<proteinExistence type="predicted"/>
<protein>
    <submittedName>
        <fullName evidence="1">6558_t:CDS:1</fullName>
    </submittedName>
</protein>
<name>A0ACA9K567_9GLOM</name>
<gene>
    <name evidence="1" type="ORF">DHETER_LOCUS935</name>
</gene>
<sequence>MHLAYNNLTKAIENLHIYLDNPMPVEEFLSIPAEDIVYKISVDDQVIGKLIKTFKLVNLTCNDLEEEDNKVNKYIKAIRKIEKFFKKKIVLATAKQN</sequence>
<keyword evidence="2" id="KW-1185">Reference proteome</keyword>
<dbReference type="EMBL" id="CAJVPU010000516">
    <property type="protein sequence ID" value="CAG8453138.1"/>
    <property type="molecule type" value="Genomic_DNA"/>
</dbReference>
<organism evidence="1 2">
    <name type="scientific">Dentiscutata heterogama</name>
    <dbReference type="NCBI Taxonomy" id="1316150"/>
    <lineage>
        <taxon>Eukaryota</taxon>
        <taxon>Fungi</taxon>
        <taxon>Fungi incertae sedis</taxon>
        <taxon>Mucoromycota</taxon>
        <taxon>Glomeromycotina</taxon>
        <taxon>Glomeromycetes</taxon>
        <taxon>Diversisporales</taxon>
        <taxon>Gigasporaceae</taxon>
        <taxon>Dentiscutata</taxon>
    </lineage>
</organism>
<evidence type="ECO:0000313" key="2">
    <source>
        <dbReference type="Proteomes" id="UP000789702"/>
    </source>
</evidence>
<dbReference type="Proteomes" id="UP000789702">
    <property type="component" value="Unassembled WGS sequence"/>
</dbReference>
<reference evidence="1" key="1">
    <citation type="submission" date="2021-06" db="EMBL/GenBank/DDBJ databases">
        <authorList>
            <person name="Kallberg Y."/>
            <person name="Tangrot J."/>
            <person name="Rosling A."/>
        </authorList>
    </citation>
    <scope>NUCLEOTIDE SEQUENCE</scope>
    <source>
        <strain evidence="1">IL203A</strain>
    </source>
</reference>
<evidence type="ECO:0000313" key="1">
    <source>
        <dbReference type="EMBL" id="CAG8453138.1"/>
    </source>
</evidence>
<comment type="caution">
    <text evidence="1">The sequence shown here is derived from an EMBL/GenBank/DDBJ whole genome shotgun (WGS) entry which is preliminary data.</text>
</comment>